<evidence type="ECO:0000256" key="5">
    <source>
        <dbReference type="ARBA" id="ARBA00022741"/>
    </source>
</evidence>
<comment type="function">
    <text evidence="11">Part of the high-affinity ATP-driven potassium transport (or Kdp) system, which catalyzes the hydrolysis of ATP coupled with the electrogenic transport of potassium into the cytoplasm. This subunit acts as a catalytic chaperone that increases the ATP-binding affinity of the ATP-hydrolyzing subunit KdpB by the formation of a transient KdpB/KdpC/ATP ternary complex.</text>
</comment>
<comment type="subcellular location">
    <subcellularLocation>
        <location evidence="11">Cell membrane</location>
        <topology evidence="11">Single-pass membrane protein</topology>
    </subcellularLocation>
</comment>
<comment type="subunit">
    <text evidence="11">The system is composed of three essential subunits: KdpA, KdpB and KdpC.</text>
</comment>
<keyword evidence="13" id="KW-1185">Reference proteome</keyword>
<sequence>MKTHISPAIRLTLVMLVLLAVIYPLLVAGIARFAPGGGKGETVLVNGKVVGYQLIGQQFTEDRYFNSRPSAVDYNAAGSAGSNKGPSNPDYLKTVQARIDTFLVHNPEVQKAAIPAELVTASGSGLDPDLSPAAAKIQLARIAKVRGISVEKLNQLVDSQTEGPLLGLFGPAKVNVLRLNVGLDELRTRGL</sequence>
<keyword evidence="8 11" id="KW-1133">Transmembrane helix</keyword>
<dbReference type="HAMAP" id="MF_00276">
    <property type="entry name" value="KdpC"/>
    <property type="match status" value="1"/>
</dbReference>
<comment type="caution">
    <text evidence="12">The sequence shown here is derived from an EMBL/GenBank/DDBJ whole genome shotgun (WGS) entry which is preliminary data.</text>
</comment>
<dbReference type="GO" id="GO:0008556">
    <property type="term" value="F:P-type potassium transmembrane transporter activity"/>
    <property type="evidence" value="ECO:0007669"/>
    <property type="project" value="InterPro"/>
</dbReference>
<dbReference type="AlphaFoldDB" id="A0A7K0EMY6"/>
<keyword evidence="4 11" id="KW-0812">Transmembrane</keyword>
<organism evidence="12 13">
    <name type="scientific">Larkinella terrae</name>
    <dbReference type="NCBI Taxonomy" id="2025311"/>
    <lineage>
        <taxon>Bacteria</taxon>
        <taxon>Pseudomonadati</taxon>
        <taxon>Bacteroidota</taxon>
        <taxon>Cytophagia</taxon>
        <taxon>Cytophagales</taxon>
        <taxon>Spirosomataceae</taxon>
        <taxon>Larkinella</taxon>
    </lineage>
</organism>
<evidence type="ECO:0000313" key="13">
    <source>
        <dbReference type="Proteomes" id="UP000441754"/>
    </source>
</evidence>
<evidence type="ECO:0000256" key="6">
    <source>
        <dbReference type="ARBA" id="ARBA00022840"/>
    </source>
</evidence>
<dbReference type="RefSeq" id="WP_154176537.1">
    <property type="nucleotide sequence ID" value="NZ_WJXZ01000011.1"/>
</dbReference>
<keyword evidence="5 11" id="KW-0547">Nucleotide-binding</keyword>
<evidence type="ECO:0000256" key="2">
    <source>
        <dbReference type="ARBA" id="ARBA00022475"/>
    </source>
</evidence>
<protein>
    <recommendedName>
        <fullName evidence="11">Potassium-transporting ATPase KdpC subunit</fullName>
    </recommendedName>
    <alternativeName>
        <fullName evidence="11">ATP phosphohydrolase [potassium-transporting] C chain</fullName>
    </alternativeName>
    <alternativeName>
        <fullName evidence="11">Potassium-binding and translocating subunit C</fullName>
    </alternativeName>
    <alternativeName>
        <fullName evidence="11">Potassium-translocating ATPase C chain</fullName>
    </alternativeName>
</protein>
<reference evidence="12 13" key="1">
    <citation type="journal article" date="2018" name="Antonie Van Leeuwenhoek">
        <title>Larkinella terrae sp. nov., isolated from soil on Jeju Island, South Korea.</title>
        <authorList>
            <person name="Ten L.N."/>
            <person name="Jeon J."/>
            <person name="Park S.J."/>
            <person name="Park S."/>
            <person name="Lee S.Y."/>
            <person name="Kim M.K."/>
            <person name="Jung H.Y."/>
        </authorList>
    </citation>
    <scope>NUCLEOTIDE SEQUENCE [LARGE SCALE GENOMIC DNA]</scope>
    <source>
        <strain evidence="12 13">KCTC 52001</strain>
    </source>
</reference>
<evidence type="ECO:0000256" key="1">
    <source>
        <dbReference type="ARBA" id="ARBA00022448"/>
    </source>
</evidence>
<keyword evidence="1 11" id="KW-0813">Transport</keyword>
<dbReference type="NCBIfam" id="TIGR00681">
    <property type="entry name" value="kdpC"/>
    <property type="match status" value="1"/>
</dbReference>
<dbReference type="NCBIfam" id="NF001454">
    <property type="entry name" value="PRK00315.1"/>
    <property type="match status" value="1"/>
</dbReference>
<evidence type="ECO:0000256" key="7">
    <source>
        <dbReference type="ARBA" id="ARBA00022958"/>
    </source>
</evidence>
<dbReference type="Proteomes" id="UP000441754">
    <property type="component" value="Unassembled WGS sequence"/>
</dbReference>
<proteinExistence type="inferred from homology"/>
<keyword evidence="3 11" id="KW-0633">Potassium transport</keyword>
<dbReference type="NCBIfam" id="NF010606">
    <property type="entry name" value="PRK14002.1"/>
    <property type="match status" value="1"/>
</dbReference>
<gene>
    <name evidence="11" type="primary">kdpC</name>
    <name evidence="12" type="ORF">GJJ30_17800</name>
</gene>
<evidence type="ECO:0000256" key="4">
    <source>
        <dbReference type="ARBA" id="ARBA00022692"/>
    </source>
</evidence>
<dbReference type="InterPro" id="IPR003820">
    <property type="entry name" value="KdpC"/>
</dbReference>
<keyword evidence="9 11" id="KW-0406">Ion transport</keyword>
<dbReference type="PIRSF" id="PIRSF001296">
    <property type="entry name" value="K_ATPase_KdpC"/>
    <property type="match status" value="1"/>
</dbReference>
<evidence type="ECO:0000256" key="3">
    <source>
        <dbReference type="ARBA" id="ARBA00022538"/>
    </source>
</evidence>
<dbReference type="GO" id="GO:0005886">
    <property type="term" value="C:plasma membrane"/>
    <property type="evidence" value="ECO:0007669"/>
    <property type="project" value="UniProtKB-SubCell"/>
</dbReference>
<evidence type="ECO:0000256" key="8">
    <source>
        <dbReference type="ARBA" id="ARBA00022989"/>
    </source>
</evidence>
<evidence type="ECO:0000256" key="11">
    <source>
        <dbReference type="HAMAP-Rule" id="MF_00276"/>
    </source>
</evidence>
<dbReference type="OrthoDB" id="9809491at2"/>
<keyword evidence="7 11" id="KW-0630">Potassium</keyword>
<dbReference type="GO" id="GO:0005524">
    <property type="term" value="F:ATP binding"/>
    <property type="evidence" value="ECO:0007669"/>
    <property type="project" value="UniProtKB-UniRule"/>
</dbReference>
<keyword evidence="6 11" id="KW-0067">ATP-binding</keyword>
<evidence type="ECO:0000256" key="9">
    <source>
        <dbReference type="ARBA" id="ARBA00023065"/>
    </source>
</evidence>
<dbReference type="PANTHER" id="PTHR30042">
    <property type="entry name" value="POTASSIUM-TRANSPORTING ATPASE C CHAIN"/>
    <property type="match status" value="1"/>
</dbReference>
<dbReference type="PANTHER" id="PTHR30042:SF2">
    <property type="entry name" value="POTASSIUM-TRANSPORTING ATPASE KDPC SUBUNIT"/>
    <property type="match status" value="1"/>
</dbReference>
<evidence type="ECO:0000313" key="12">
    <source>
        <dbReference type="EMBL" id="MRS63159.1"/>
    </source>
</evidence>
<keyword evidence="10 11" id="KW-0472">Membrane</keyword>
<name>A0A7K0EMY6_9BACT</name>
<comment type="similarity">
    <text evidence="11">Belongs to the KdpC family.</text>
</comment>
<feature type="transmembrane region" description="Helical" evidence="11">
    <location>
        <begin position="12"/>
        <end position="34"/>
    </location>
</feature>
<dbReference type="Pfam" id="PF02669">
    <property type="entry name" value="KdpC"/>
    <property type="match status" value="1"/>
</dbReference>
<dbReference type="EMBL" id="WJXZ01000011">
    <property type="protein sequence ID" value="MRS63159.1"/>
    <property type="molecule type" value="Genomic_DNA"/>
</dbReference>
<keyword evidence="2 11" id="KW-1003">Cell membrane</keyword>
<accession>A0A7K0EMY6</accession>
<evidence type="ECO:0000256" key="10">
    <source>
        <dbReference type="ARBA" id="ARBA00023136"/>
    </source>
</evidence>